<protein>
    <submittedName>
        <fullName evidence="1">Uncharacterized protein</fullName>
    </submittedName>
</protein>
<sequence length="266" mass="29350">MGNSRSNTNYEIVVAQLAETKTQLAESKIQLAESIKTDGILRLLEGRMERMNMEIQSLHRKISTLNAEQLDFEKRADEAISTYSSNVQLIMLVHCLGCVFLLVNFPYTGAGVSLVMVLSFFSVFINAYTVTHNKIERMSEFERQLLSRQTDLQNEVTCFGATTEAPFSNGELENFAKMGALNGLMECMGSMRRGAYALQKDITGIVELSSSKNIRMKSLSQVEAGAIIYGICFPILAYYFLCLVGFRGAGLGAGLGAGFSGTMQKY</sequence>
<evidence type="ECO:0000313" key="1">
    <source>
        <dbReference type="EMBL" id="KAH7840705.1"/>
    </source>
</evidence>
<dbReference type="EMBL" id="CM037160">
    <property type="protein sequence ID" value="KAH7840705.1"/>
    <property type="molecule type" value="Genomic_DNA"/>
</dbReference>
<gene>
    <name evidence="1" type="ORF">Vadar_020465</name>
</gene>
<accession>A0ACB7XIU8</accession>
<dbReference type="Proteomes" id="UP000828048">
    <property type="component" value="Chromosome 10"/>
</dbReference>
<keyword evidence="2" id="KW-1185">Reference proteome</keyword>
<reference evidence="1 2" key="1">
    <citation type="journal article" date="2021" name="Hortic Res">
        <title>High-quality reference genome and annotation aids understanding of berry development for evergreen blueberry (Vaccinium darrowii).</title>
        <authorList>
            <person name="Yu J."/>
            <person name="Hulse-Kemp A.M."/>
            <person name="Babiker E."/>
            <person name="Staton M."/>
        </authorList>
    </citation>
    <scope>NUCLEOTIDE SEQUENCE [LARGE SCALE GENOMIC DNA]</scope>
    <source>
        <strain evidence="2">cv. NJ 8807/NJ 8810</strain>
        <tissue evidence="1">Young leaf</tissue>
    </source>
</reference>
<proteinExistence type="predicted"/>
<evidence type="ECO:0000313" key="2">
    <source>
        <dbReference type="Proteomes" id="UP000828048"/>
    </source>
</evidence>
<organism evidence="1 2">
    <name type="scientific">Vaccinium darrowii</name>
    <dbReference type="NCBI Taxonomy" id="229202"/>
    <lineage>
        <taxon>Eukaryota</taxon>
        <taxon>Viridiplantae</taxon>
        <taxon>Streptophyta</taxon>
        <taxon>Embryophyta</taxon>
        <taxon>Tracheophyta</taxon>
        <taxon>Spermatophyta</taxon>
        <taxon>Magnoliopsida</taxon>
        <taxon>eudicotyledons</taxon>
        <taxon>Gunneridae</taxon>
        <taxon>Pentapetalae</taxon>
        <taxon>asterids</taxon>
        <taxon>Ericales</taxon>
        <taxon>Ericaceae</taxon>
        <taxon>Vaccinioideae</taxon>
        <taxon>Vaccinieae</taxon>
        <taxon>Vaccinium</taxon>
    </lineage>
</organism>
<comment type="caution">
    <text evidence="1">The sequence shown here is derived from an EMBL/GenBank/DDBJ whole genome shotgun (WGS) entry which is preliminary data.</text>
</comment>
<name>A0ACB7XIU8_9ERIC</name>